<dbReference type="InterPro" id="IPR001248">
    <property type="entry name" value="Pur-cyt_permease"/>
</dbReference>
<dbReference type="PANTHER" id="PTHR31806:SF1">
    <property type="entry name" value="PURINE-CYTOSINE PERMEASE FCY2-RELATED"/>
    <property type="match status" value="1"/>
</dbReference>
<keyword evidence="6 7" id="KW-0472">Membrane</keyword>
<feature type="transmembrane region" description="Helical" evidence="8">
    <location>
        <begin position="64"/>
        <end position="87"/>
    </location>
</feature>
<evidence type="ECO:0000256" key="8">
    <source>
        <dbReference type="SAM" id="Phobius"/>
    </source>
</evidence>
<evidence type="ECO:0000256" key="1">
    <source>
        <dbReference type="ARBA" id="ARBA00004141"/>
    </source>
</evidence>
<evidence type="ECO:0000256" key="2">
    <source>
        <dbReference type="ARBA" id="ARBA00008974"/>
    </source>
</evidence>
<comment type="subcellular location">
    <subcellularLocation>
        <location evidence="1">Membrane</location>
        <topology evidence="1">Multi-pass membrane protein</topology>
    </subcellularLocation>
</comment>
<feature type="transmembrane region" description="Helical" evidence="8">
    <location>
        <begin position="294"/>
        <end position="317"/>
    </location>
</feature>
<proteinExistence type="inferred from homology"/>
<feature type="transmembrane region" description="Helical" evidence="8">
    <location>
        <begin position="337"/>
        <end position="355"/>
    </location>
</feature>
<comment type="caution">
    <text evidence="9">The sequence shown here is derived from an EMBL/GenBank/DDBJ whole genome shotgun (WGS) entry which is preliminary data.</text>
</comment>
<feature type="transmembrane region" description="Helical" evidence="8">
    <location>
        <begin position="176"/>
        <end position="194"/>
    </location>
</feature>
<dbReference type="Proteomes" id="UP001589890">
    <property type="component" value="Unassembled WGS sequence"/>
</dbReference>
<evidence type="ECO:0000313" key="9">
    <source>
        <dbReference type="EMBL" id="MFC0628642.1"/>
    </source>
</evidence>
<dbReference type="EMBL" id="JBHLTC010000040">
    <property type="protein sequence ID" value="MFC0628642.1"/>
    <property type="molecule type" value="Genomic_DNA"/>
</dbReference>
<protein>
    <submittedName>
        <fullName evidence="9">Purine-cytosine permease family protein</fullName>
    </submittedName>
</protein>
<sequence length="486" mass="51138">MVEQLDPGATATRALSVESNGLNVIDDAERKGRPRDLFWPWFGANVSVLGLSYGAFTFGFGISFWQAIFAGLIGVVFSFLLCGLIALAGKRGSAPTMVLSRAAFGVRGNKLPSFISWVLTVGWETVLTILATLATATIFERLGWGGGNATKLIALVVVGSLIVAAGVLGFDLIMRLQAIITVVTAVLTVIYIALVADTINWGTVSALPAGSTQAVIGALIFLMTGFGLGWVNAAADYSRYLPRSSSSKGVVGWTTFGAAIAPLVLLFFGLLLAGSSTDLSAAIAGDPIGALAELLPTWFLVPFAIVAVLGLVGGAVLDIYSSGLALLSLGLKAPRWVAALIDGTLMVIGTVYIVFFSTDFVWQFQGFLITLGVPIAAWCGIMLADIASRRGDYADAELYDPRGRYGDIRWIPVLTVLAATAIGWGLVTNGSAPWLTWQGYLLGPIGGKEGAWAFANIGVLLALVAGFVIQYFTGRGRVRAQEGIRE</sequence>
<feature type="transmembrane region" description="Helical" evidence="8">
    <location>
        <begin position="451"/>
        <end position="472"/>
    </location>
</feature>
<dbReference type="Gene3D" id="1.10.4160.10">
    <property type="entry name" value="Hydantoin permease"/>
    <property type="match status" value="1"/>
</dbReference>
<reference evidence="9 10" key="1">
    <citation type="submission" date="2024-09" db="EMBL/GenBank/DDBJ databases">
        <authorList>
            <person name="Sun Q."/>
            <person name="Mori K."/>
        </authorList>
    </citation>
    <scope>NUCLEOTIDE SEQUENCE [LARGE SCALE GENOMIC DNA]</scope>
    <source>
        <strain evidence="9 10">CGMCC 1.15906</strain>
    </source>
</reference>
<dbReference type="RefSeq" id="WP_380055318.1">
    <property type="nucleotide sequence ID" value="NZ_JBHLTC010000040.1"/>
</dbReference>
<keyword evidence="5 8" id="KW-1133">Transmembrane helix</keyword>
<feature type="transmembrane region" description="Helical" evidence="8">
    <location>
        <begin position="214"/>
        <end position="238"/>
    </location>
</feature>
<name>A0ABV6QYH0_9ACTN</name>
<feature type="transmembrane region" description="Helical" evidence="8">
    <location>
        <begin position="250"/>
        <end position="274"/>
    </location>
</feature>
<feature type="transmembrane region" description="Helical" evidence="8">
    <location>
        <begin position="114"/>
        <end position="139"/>
    </location>
</feature>
<evidence type="ECO:0000256" key="6">
    <source>
        <dbReference type="ARBA" id="ARBA00023136"/>
    </source>
</evidence>
<evidence type="ECO:0000256" key="7">
    <source>
        <dbReference type="PIRNR" id="PIRNR002744"/>
    </source>
</evidence>
<feature type="transmembrane region" description="Helical" evidence="8">
    <location>
        <begin position="367"/>
        <end position="387"/>
    </location>
</feature>
<feature type="transmembrane region" description="Helical" evidence="8">
    <location>
        <begin position="408"/>
        <end position="427"/>
    </location>
</feature>
<keyword evidence="10" id="KW-1185">Reference proteome</keyword>
<evidence type="ECO:0000256" key="5">
    <source>
        <dbReference type="ARBA" id="ARBA00022989"/>
    </source>
</evidence>
<feature type="transmembrane region" description="Helical" evidence="8">
    <location>
        <begin position="38"/>
        <end position="58"/>
    </location>
</feature>
<dbReference type="PANTHER" id="PTHR31806">
    <property type="entry name" value="PURINE-CYTOSINE PERMEASE FCY2-RELATED"/>
    <property type="match status" value="1"/>
</dbReference>
<feature type="transmembrane region" description="Helical" evidence="8">
    <location>
        <begin position="151"/>
        <end position="169"/>
    </location>
</feature>
<evidence type="ECO:0000256" key="4">
    <source>
        <dbReference type="ARBA" id="ARBA00022692"/>
    </source>
</evidence>
<evidence type="ECO:0000256" key="3">
    <source>
        <dbReference type="ARBA" id="ARBA00022448"/>
    </source>
</evidence>
<dbReference type="PIRSF" id="PIRSF002744">
    <property type="entry name" value="Pur-cyt_permease"/>
    <property type="match status" value="1"/>
</dbReference>
<comment type="similarity">
    <text evidence="2 7">Belongs to the purine-cytosine permease (2.A.39) family.</text>
</comment>
<evidence type="ECO:0000313" key="10">
    <source>
        <dbReference type="Proteomes" id="UP001589890"/>
    </source>
</evidence>
<dbReference type="InterPro" id="IPR026030">
    <property type="entry name" value="Pur-cyt_permease_Fcy2/21/22"/>
</dbReference>
<keyword evidence="4 8" id="KW-0812">Transmembrane</keyword>
<gene>
    <name evidence="9" type="ORF">ACFFGN_31520</name>
</gene>
<organism evidence="9 10">
    <name type="scientific">Kribbella deserti</name>
    <dbReference type="NCBI Taxonomy" id="1926257"/>
    <lineage>
        <taxon>Bacteria</taxon>
        <taxon>Bacillati</taxon>
        <taxon>Actinomycetota</taxon>
        <taxon>Actinomycetes</taxon>
        <taxon>Propionibacteriales</taxon>
        <taxon>Kribbellaceae</taxon>
        <taxon>Kribbella</taxon>
    </lineage>
</organism>
<dbReference type="Pfam" id="PF02133">
    <property type="entry name" value="Transp_cyt_pur"/>
    <property type="match status" value="1"/>
</dbReference>
<accession>A0ABV6QYH0</accession>
<keyword evidence="3 7" id="KW-0813">Transport</keyword>